<dbReference type="AlphaFoldDB" id="A0AAV4E764"/>
<dbReference type="PRINTS" id="PR01183">
    <property type="entry name" value="RIBORDTASEM1"/>
</dbReference>
<dbReference type="SUPFAM" id="SSF48168">
    <property type="entry name" value="R1 subunit of ribonucleotide reductase, N-terminal domain"/>
    <property type="match status" value="1"/>
</dbReference>
<evidence type="ECO:0000256" key="2">
    <source>
        <dbReference type="ARBA" id="ARBA00012274"/>
    </source>
</evidence>
<comment type="function">
    <text evidence="10">Provides the precursors necessary for DNA synthesis. Catalyzes the biosynthesis of deoxyribonucleotides from the corresponding ribonucleotides.</text>
</comment>
<feature type="domain" description="Ribonucleotide reductase large subunit" evidence="11">
    <location>
        <begin position="562"/>
        <end position="584"/>
    </location>
</feature>
<dbReference type="Pfam" id="PF08343">
    <property type="entry name" value="RNR_N"/>
    <property type="match status" value="1"/>
</dbReference>
<organism evidence="12 13">
    <name type="scientific">Lactobacillus helveticus</name>
    <name type="common">Lactobacillus suntoryeus</name>
    <dbReference type="NCBI Taxonomy" id="1587"/>
    <lineage>
        <taxon>Bacteria</taxon>
        <taxon>Bacillati</taxon>
        <taxon>Bacillota</taxon>
        <taxon>Bacilli</taxon>
        <taxon>Lactobacillales</taxon>
        <taxon>Lactobacillaceae</taxon>
        <taxon>Lactobacillus</taxon>
    </lineage>
</organism>
<sequence>MTDNLNHDSYISLNALTKFKDEKGNYNFKADKEATKQYLENHIEPRMKKFASLEEKLAYLVDNNYYDKKVLDLYTAKFIKEIFKLAYAQNFSFLNFMGAAKFYKAYALKTNDNKQFLERFEDRAVMNALFLADGNEELALNLVKDIISNRFQPATPTFLNAGKKRRGEYISCYLLRVEDNMESISRAISTSLQLSKRGGGVALCLTNLRELGAPIKKMKNLSSGIIPVMKLLEDSFSYANQLGQRQGAGAVYLSAHHPQIMQFLDTKRENADEKVRIKSLSLGVVIPDITFELAKENKKMALFSPYDIKREYGKPMSDISITKEYQNLLNNPRIKKTFISARKFFQTIAEVQFESGYPYIMYEDTVNRRNPQKKLGRIVMSNLCSEIAQVNTPSTYNEDLSFNKTGYDVCCNLGSLNIAAAMNSADKLGGLVSDSVQALNRVARSSDLDCAPSIKKGNKANRAIGLGAMNLHGFLATNHIYYDSPEAVEFTGIFFYTIAYHAFKESNKLAEKYGAFKGFKDSSYASGDYFKKFIDEEVSPKTDKIKEIVAKYKLVIPTKEDWEELITKIKKTGIANANLLAVAPTGSISYLSSCTPSLQPVVAPVETRKEADLGRIYVPAYKINKDNYEYYEKGAYEVGPNAIIDITAAAQKYVDQSISLTLFVEDNATTRDLNKAYIYAFKKRCNSIYYVRVREKVLAGSENLTADECLIQNGAECQKCMI</sequence>
<dbReference type="KEGG" id="lhd:HUO_10605"/>
<dbReference type="InterPro" id="IPR013554">
    <property type="entry name" value="RNR_N"/>
</dbReference>
<keyword evidence="4" id="KW-0547">Nucleotide-binding</keyword>
<comment type="caution">
    <text evidence="12">The sequence shown here is derived from an EMBL/GenBank/DDBJ whole genome shotgun (WGS) entry which is preliminary data.</text>
</comment>
<evidence type="ECO:0000256" key="5">
    <source>
        <dbReference type="ARBA" id="ARBA00022840"/>
    </source>
</evidence>
<keyword evidence="5" id="KW-0067">ATP-binding</keyword>
<evidence type="ECO:0000256" key="4">
    <source>
        <dbReference type="ARBA" id="ARBA00022741"/>
    </source>
</evidence>
<dbReference type="Pfam" id="PF00317">
    <property type="entry name" value="Ribonuc_red_lgN"/>
    <property type="match status" value="1"/>
</dbReference>
<dbReference type="InterPro" id="IPR013509">
    <property type="entry name" value="RNR_lsu_N"/>
</dbReference>
<reference evidence="12" key="1">
    <citation type="submission" date="2020-07" db="EMBL/GenBank/DDBJ databases">
        <title>Draft genome sequence of Lactobacillus helveticus strain JCM 1062.</title>
        <authorList>
            <person name="Endo A."/>
            <person name="Maeno S."/>
            <person name="Kido Y."/>
        </authorList>
    </citation>
    <scope>NUCLEOTIDE SEQUENCE</scope>
    <source>
        <strain evidence="12">JCM 1062</strain>
    </source>
</reference>
<keyword evidence="6 10" id="KW-0560">Oxidoreductase</keyword>
<dbReference type="GO" id="GO:0005524">
    <property type="term" value="F:ATP binding"/>
    <property type="evidence" value="ECO:0007669"/>
    <property type="project" value="UniProtKB-KW"/>
</dbReference>
<keyword evidence="7 10" id="KW-0215">Deoxyribonucleotide synthesis</keyword>
<accession>A0AAV4E764</accession>
<evidence type="ECO:0000259" key="11">
    <source>
        <dbReference type="PROSITE" id="PS00089"/>
    </source>
</evidence>
<dbReference type="NCBIfam" id="TIGR02506">
    <property type="entry name" value="NrdE_NrdA"/>
    <property type="match status" value="1"/>
</dbReference>
<evidence type="ECO:0000256" key="8">
    <source>
        <dbReference type="ARBA" id="ARBA00023157"/>
    </source>
</evidence>
<dbReference type="Gene3D" id="1.10.1650.20">
    <property type="match status" value="1"/>
</dbReference>
<dbReference type="EC" id="1.17.4.1" evidence="2 10"/>
<protein>
    <recommendedName>
        <fullName evidence="2 10">Ribonucleoside-diphosphate reductase</fullName>
        <ecNumber evidence="2 10">1.17.4.1</ecNumber>
    </recommendedName>
</protein>
<dbReference type="GO" id="GO:0004748">
    <property type="term" value="F:ribonucleoside-diphosphate reductase activity, thioredoxin disulfide as acceptor"/>
    <property type="evidence" value="ECO:0007669"/>
    <property type="project" value="UniProtKB-EC"/>
</dbReference>
<comment type="similarity">
    <text evidence="1 10">Belongs to the ribonucleoside diphosphate reductase large chain family.</text>
</comment>
<dbReference type="InterPro" id="IPR039718">
    <property type="entry name" value="Rrm1"/>
</dbReference>
<name>A0AAV4E764_LACHE</name>
<dbReference type="InterPro" id="IPR008926">
    <property type="entry name" value="RNR_R1-su_N"/>
</dbReference>
<dbReference type="Proteomes" id="UP000630086">
    <property type="component" value="Unassembled WGS sequence"/>
</dbReference>
<dbReference type="InterPro" id="IPR026459">
    <property type="entry name" value="RNR_1b_NrdE"/>
</dbReference>
<dbReference type="RefSeq" id="WP_052541598.1">
    <property type="nucleotide sequence ID" value="NZ_BLYS01000325.1"/>
</dbReference>
<evidence type="ECO:0000256" key="6">
    <source>
        <dbReference type="ARBA" id="ARBA00023002"/>
    </source>
</evidence>
<comment type="catalytic activity">
    <reaction evidence="9 10">
        <text>a 2'-deoxyribonucleoside 5'-diphosphate + [thioredoxin]-disulfide + H2O = a ribonucleoside 5'-diphosphate + [thioredoxin]-dithiol</text>
        <dbReference type="Rhea" id="RHEA:23252"/>
        <dbReference type="Rhea" id="RHEA-COMP:10698"/>
        <dbReference type="Rhea" id="RHEA-COMP:10700"/>
        <dbReference type="ChEBI" id="CHEBI:15377"/>
        <dbReference type="ChEBI" id="CHEBI:29950"/>
        <dbReference type="ChEBI" id="CHEBI:50058"/>
        <dbReference type="ChEBI" id="CHEBI:57930"/>
        <dbReference type="ChEBI" id="CHEBI:73316"/>
        <dbReference type="EC" id="1.17.4.1"/>
    </reaction>
</comment>
<dbReference type="Gene3D" id="3.20.70.20">
    <property type="match status" value="1"/>
</dbReference>
<evidence type="ECO:0000313" key="13">
    <source>
        <dbReference type="Proteomes" id="UP000630086"/>
    </source>
</evidence>
<dbReference type="PROSITE" id="PS00089">
    <property type="entry name" value="RIBORED_LARGE"/>
    <property type="match status" value="1"/>
</dbReference>
<dbReference type="CDD" id="cd01679">
    <property type="entry name" value="RNR_I"/>
    <property type="match status" value="1"/>
</dbReference>
<evidence type="ECO:0000256" key="1">
    <source>
        <dbReference type="ARBA" id="ARBA00010406"/>
    </source>
</evidence>
<dbReference type="InterPro" id="IPR000788">
    <property type="entry name" value="RNR_lg_C"/>
</dbReference>
<dbReference type="FunFam" id="1.10.1650.20:FF:000002">
    <property type="entry name" value="Ribonucleoside-diphosphate reductase"/>
    <property type="match status" value="1"/>
</dbReference>
<dbReference type="InterPro" id="IPR013346">
    <property type="entry name" value="NrdE_NrdA_C"/>
</dbReference>
<evidence type="ECO:0000313" key="12">
    <source>
        <dbReference type="EMBL" id="GFP14185.1"/>
    </source>
</evidence>
<evidence type="ECO:0000256" key="3">
    <source>
        <dbReference type="ARBA" id="ARBA00022533"/>
    </source>
</evidence>
<dbReference type="EMBL" id="BLYV01000431">
    <property type="protein sequence ID" value="GFP14185.1"/>
    <property type="molecule type" value="Genomic_DNA"/>
</dbReference>
<evidence type="ECO:0000256" key="10">
    <source>
        <dbReference type="RuleBase" id="RU003410"/>
    </source>
</evidence>
<gene>
    <name evidence="12" type="primary">nrdE-1</name>
    <name evidence="12" type="ORF">LHEJCM1062_20570</name>
</gene>
<dbReference type="Pfam" id="PF02867">
    <property type="entry name" value="Ribonuc_red_lgC"/>
    <property type="match status" value="1"/>
</dbReference>
<keyword evidence="8" id="KW-1015">Disulfide bond</keyword>
<evidence type="ECO:0000256" key="7">
    <source>
        <dbReference type="ARBA" id="ARBA00023116"/>
    </source>
</evidence>
<dbReference type="GO" id="GO:0009263">
    <property type="term" value="P:deoxyribonucleotide biosynthetic process"/>
    <property type="evidence" value="ECO:0007669"/>
    <property type="project" value="UniProtKB-KW"/>
</dbReference>
<dbReference type="NCBIfam" id="TIGR04170">
    <property type="entry name" value="RNR_1b_NrdE"/>
    <property type="match status" value="1"/>
</dbReference>
<dbReference type="GO" id="GO:0005971">
    <property type="term" value="C:ribonucleoside-diphosphate reductase complex"/>
    <property type="evidence" value="ECO:0007669"/>
    <property type="project" value="TreeGrafter"/>
</dbReference>
<keyword evidence="3" id="KW-0021">Allosteric enzyme</keyword>
<dbReference type="PANTHER" id="PTHR11573:SF30">
    <property type="entry name" value="RIBONUCLEOSIDE-DIPHOSPHATE REDUCTASE 2 SUBUNIT ALPHA"/>
    <property type="match status" value="1"/>
</dbReference>
<dbReference type="SUPFAM" id="SSF51998">
    <property type="entry name" value="PFL-like glycyl radical enzymes"/>
    <property type="match status" value="1"/>
</dbReference>
<proteinExistence type="inferred from homology"/>
<evidence type="ECO:0000256" key="9">
    <source>
        <dbReference type="ARBA" id="ARBA00047754"/>
    </source>
</evidence>
<dbReference type="PANTHER" id="PTHR11573">
    <property type="entry name" value="RIBONUCLEOSIDE-DIPHOSPHATE REDUCTASE LARGE CHAIN"/>
    <property type="match status" value="1"/>
</dbReference>